<evidence type="ECO:0000256" key="2">
    <source>
        <dbReference type="ARBA" id="ARBA00022485"/>
    </source>
</evidence>
<keyword evidence="2" id="KW-0004">4Fe-4S</keyword>
<sequence length="490" mass="53357">MSSTGVRAFALSSYDVPHGHELVVRSCEDCACPTSGARSARPDRTVHSGRPLVRSRDVLEMPLDSGHWVLFAPQGNGGVVVVNERGLDVFRQFRSPVAPRDLAGHDQEAVTQVVRRLAEQDLVHEPGSPAVASFAESRELTAWLHVTNACNLRCTYCYVHKSSDEMDTALAKSSVDALVDSALRHGFRALRLKYAGGEASLNAAVLLELHDHAVARCAEHGLDLSAVVLSNGVALSPRFTRDLRQRSIRVMISLDSLGETHDAQRPTLGGKPSAHLVMRTIDQLIERGLPPHLSITITSGNTADIASVVRFALARDLTFSFNFFRDNACTGDASGLRYEQQAMVDGVADAFAVIEEAMPPWSVLGSVLDRGQLVEPRRKACGVGDDYVVIDQRGQISQCHMELDSPVGHVGVDDPITAVRRPGIRNLLAEEKEGCRDCTWRNWCSGGCSVATFRATGRFDVRSPNCGIYKAIYPAALRLEGLRVLRFAEA</sequence>
<reference evidence="9 10" key="1">
    <citation type="submission" date="2020-03" db="EMBL/GenBank/DDBJ databases">
        <title>Isolation and identification of active actinomycetes.</title>
        <authorList>
            <person name="Sun X."/>
        </authorList>
    </citation>
    <scope>NUCLEOTIDE SEQUENCE [LARGE SCALE GENOMIC DNA]</scope>
    <source>
        <strain evidence="9 10">NEAU-D13</strain>
    </source>
</reference>
<evidence type="ECO:0000313" key="9">
    <source>
        <dbReference type="EMBL" id="NGY65948.1"/>
    </source>
</evidence>
<dbReference type="PANTHER" id="PTHR43273:SF3">
    <property type="entry name" value="ANAEROBIC SULFATASE-MATURATING ENZYME HOMOLOG ASLB-RELATED"/>
    <property type="match status" value="1"/>
</dbReference>
<dbReference type="NCBIfam" id="TIGR04085">
    <property type="entry name" value="rSAM_more_4Fe4S"/>
    <property type="match status" value="1"/>
</dbReference>
<keyword evidence="5" id="KW-0408">Iron</keyword>
<dbReference type="InterPro" id="IPR000385">
    <property type="entry name" value="MoaA_NifB_PqqE_Fe-S-bd_CS"/>
</dbReference>
<evidence type="ECO:0000256" key="5">
    <source>
        <dbReference type="ARBA" id="ARBA00023004"/>
    </source>
</evidence>
<dbReference type="GO" id="GO:0051539">
    <property type="term" value="F:4 iron, 4 sulfur cluster binding"/>
    <property type="evidence" value="ECO:0007669"/>
    <property type="project" value="UniProtKB-KW"/>
</dbReference>
<dbReference type="SFLD" id="SFLDG01384">
    <property type="entry name" value="thioether_bond_formation_requi"/>
    <property type="match status" value="1"/>
</dbReference>
<dbReference type="SFLD" id="SFLDG01067">
    <property type="entry name" value="SPASM/twitch_domain_containing"/>
    <property type="match status" value="1"/>
</dbReference>
<dbReference type="RefSeq" id="WP_166055175.1">
    <property type="nucleotide sequence ID" value="NZ_JAAMPJ010000018.1"/>
</dbReference>
<keyword evidence="4" id="KW-0479">Metal-binding</keyword>
<dbReference type="SUPFAM" id="SSF102114">
    <property type="entry name" value="Radical SAM enzymes"/>
    <property type="match status" value="1"/>
</dbReference>
<dbReference type="InterPro" id="IPR007197">
    <property type="entry name" value="rSAM"/>
</dbReference>
<dbReference type="AlphaFoldDB" id="A0A7C9RYB0"/>
<name>A0A7C9RYB0_9PSEU</name>
<comment type="similarity">
    <text evidence="7">Belongs to the radical SAM superfamily. Anaerobic sulfatase-maturating enzyme family.</text>
</comment>
<dbReference type="GO" id="GO:0046872">
    <property type="term" value="F:metal ion binding"/>
    <property type="evidence" value="ECO:0007669"/>
    <property type="project" value="UniProtKB-KW"/>
</dbReference>
<dbReference type="SFLD" id="SFLDG01386">
    <property type="entry name" value="main_SPASM_domain-containing"/>
    <property type="match status" value="1"/>
</dbReference>
<dbReference type="SFLD" id="SFLDS00029">
    <property type="entry name" value="Radical_SAM"/>
    <property type="match status" value="1"/>
</dbReference>
<comment type="caution">
    <text evidence="9">The sequence shown here is derived from an EMBL/GenBank/DDBJ whole genome shotgun (WGS) entry which is preliminary data.</text>
</comment>
<evidence type="ECO:0000256" key="3">
    <source>
        <dbReference type="ARBA" id="ARBA00022691"/>
    </source>
</evidence>
<dbReference type="InterPro" id="IPR023867">
    <property type="entry name" value="Sulphatase_maturase_rSAM"/>
</dbReference>
<proteinExistence type="inferred from homology"/>
<dbReference type="CDD" id="cd01335">
    <property type="entry name" value="Radical_SAM"/>
    <property type="match status" value="1"/>
</dbReference>
<accession>A0A7C9RYB0</accession>
<evidence type="ECO:0000313" key="10">
    <source>
        <dbReference type="Proteomes" id="UP000481360"/>
    </source>
</evidence>
<dbReference type="InterPro" id="IPR058240">
    <property type="entry name" value="rSAM_sf"/>
</dbReference>
<feature type="domain" description="Radical SAM core" evidence="8">
    <location>
        <begin position="146"/>
        <end position="299"/>
    </location>
</feature>
<evidence type="ECO:0000256" key="4">
    <source>
        <dbReference type="ARBA" id="ARBA00022723"/>
    </source>
</evidence>
<dbReference type="GO" id="GO:0016491">
    <property type="term" value="F:oxidoreductase activity"/>
    <property type="evidence" value="ECO:0007669"/>
    <property type="project" value="InterPro"/>
</dbReference>
<keyword evidence="3" id="KW-0949">S-adenosyl-L-methionine</keyword>
<dbReference type="Pfam" id="PF04055">
    <property type="entry name" value="Radical_SAM"/>
    <property type="match status" value="1"/>
</dbReference>
<gene>
    <name evidence="9" type="ORF">G7043_44385</name>
</gene>
<protein>
    <submittedName>
        <fullName evidence="9">SPASM domain-containing protein</fullName>
    </submittedName>
</protein>
<dbReference type="InterPro" id="IPR013785">
    <property type="entry name" value="Aldolase_TIM"/>
</dbReference>
<dbReference type="PROSITE" id="PS01305">
    <property type="entry name" value="MOAA_NIFB_PQQE"/>
    <property type="match status" value="1"/>
</dbReference>
<keyword evidence="6" id="KW-0411">Iron-sulfur</keyword>
<dbReference type="InterPro" id="IPR023885">
    <property type="entry name" value="4Fe4S-binding_SPASM_dom"/>
</dbReference>
<evidence type="ECO:0000259" key="8">
    <source>
        <dbReference type="Pfam" id="PF04055"/>
    </source>
</evidence>
<dbReference type="PANTHER" id="PTHR43273">
    <property type="entry name" value="ANAEROBIC SULFATASE-MATURATING ENZYME HOMOLOG ASLB-RELATED"/>
    <property type="match status" value="1"/>
</dbReference>
<organism evidence="9 10">
    <name type="scientific">Lentzea alba</name>
    <dbReference type="NCBI Taxonomy" id="2714351"/>
    <lineage>
        <taxon>Bacteria</taxon>
        <taxon>Bacillati</taxon>
        <taxon>Actinomycetota</taxon>
        <taxon>Actinomycetes</taxon>
        <taxon>Pseudonocardiales</taxon>
        <taxon>Pseudonocardiaceae</taxon>
        <taxon>Lentzea</taxon>
    </lineage>
</organism>
<dbReference type="Gene3D" id="3.20.20.70">
    <property type="entry name" value="Aldolase class I"/>
    <property type="match status" value="1"/>
</dbReference>
<evidence type="ECO:0000256" key="1">
    <source>
        <dbReference type="ARBA" id="ARBA00001966"/>
    </source>
</evidence>
<comment type="cofactor">
    <cofactor evidence="1">
        <name>[4Fe-4S] cluster</name>
        <dbReference type="ChEBI" id="CHEBI:49883"/>
    </cofactor>
</comment>
<dbReference type="EMBL" id="JAAMPJ010000018">
    <property type="protein sequence ID" value="NGY65948.1"/>
    <property type="molecule type" value="Genomic_DNA"/>
</dbReference>
<keyword evidence="10" id="KW-1185">Reference proteome</keyword>
<evidence type="ECO:0000256" key="6">
    <source>
        <dbReference type="ARBA" id="ARBA00023014"/>
    </source>
</evidence>
<evidence type="ECO:0000256" key="7">
    <source>
        <dbReference type="ARBA" id="ARBA00023601"/>
    </source>
</evidence>
<dbReference type="Proteomes" id="UP000481360">
    <property type="component" value="Unassembled WGS sequence"/>
</dbReference>